<evidence type="ECO:0000256" key="1">
    <source>
        <dbReference type="ARBA" id="ARBA00001965"/>
    </source>
</evidence>
<organism evidence="8 9">
    <name type="scientific">Paraburkholderia unamae</name>
    <dbReference type="NCBI Taxonomy" id="219649"/>
    <lineage>
        <taxon>Bacteria</taxon>
        <taxon>Pseudomonadati</taxon>
        <taxon>Pseudomonadota</taxon>
        <taxon>Betaproteobacteria</taxon>
        <taxon>Burkholderiales</taxon>
        <taxon>Burkholderiaceae</taxon>
        <taxon>Paraburkholderia</taxon>
    </lineage>
</organism>
<keyword evidence="9" id="KW-1185">Reference proteome</keyword>
<dbReference type="InterPro" id="IPR015889">
    <property type="entry name" value="Intradiol_dOase_core"/>
</dbReference>
<dbReference type="PROSITE" id="PS51257">
    <property type="entry name" value="PROKAR_LIPOPROTEIN"/>
    <property type="match status" value="1"/>
</dbReference>
<protein>
    <submittedName>
        <fullName evidence="8">Hydroxyquinol 1,2-dioxygenase</fullName>
    </submittedName>
</protein>
<evidence type="ECO:0000313" key="8">
    <source>
        <dbReference type="EMBL" id="PVX70759.1"/>
    </source>
</evidence>
<evidence type="ECO:0000256" key="3">
    <source>
        <dbReference type="ARBA" id="ARBA00022723"/>
    </source>
</evidence>
<dbReference type="RefSeq" id="WP_116614704.1">
    <property type="nucleotide sequence ID" value="NZ_CAJZAT010000079.1"/>
</dbReference>
<keyword evidence="4" id="KW-0223">Dioxygenase</keyword>
<dbReference type="PROSITE" id="PS00083">
    <property type="entry name" value="INTRADIOL_DIOXYGENAS"/>
    <property type="match status" value="1"/>
</dbReference>
<evidence type="ECO:0000256" key="6">
    <source>
        <dbReference type="ARBA" id="ARBA00023004"/>
    </source>
</evidence>
<gene>
    <name evidence="8" type="ORF">C7402_13563</name>
</gene>
<keyword evidence="3" id="KW-0479">Metal-binding</keyword>
<dbReference type="EMBL" id="QEOB01000035">
    <property type="protein sequence ID" value="PVX70759.1"/>
    <property type="molecule type" value="Genomic_DNA"/>
</dbReference>
<dbReference type="InterPro" id="IPR007535">
    <property type="entry name" value="Catechol_dOase_N"/>
</dbReference>
<reference evidence="8 9" key="1">
    <citation type="submission" date="2018-05" db="EMBL/GenBank/DDBJ databases">
        <title>Genomic Encyclopedia of Type Strains, Phase IV (KMG-V): Genome sequencing to study the core and pangenomes of soil and plant-associated prokaryotes.</title>
        <authorList>
            <person name="Whitman W."/>
        </authorList>
    </citation>
    <scope>NUCLEOTIDE SEQUENCE [LARGE SCALE GENOMIC DNA]</scope>
    <source>
        <strain evidence="8 9">SCZa-39</strain>
    </source>
</reference>
<dbReference type="Gene3D" id="2.60.130.10">
    <property type="entry name" value="Aromatic compound dioxygenase"/>
    <property type="match status" value="1"/>
</dbReference>
<dbReference type="Pfam" id="PF00775">
    <property type="entry name" value="Dioxygenase_C"/>
    <property type="match status" value="1"/>
</dbReference>
<evidence type="ECO:0000256" key="4">
    <source>
        <dbReference type="ARBA" id="ARBA00022964"/>
    </source>
</evidence>
<dbReference type="SUPFAM" id="SSF49482">
    <property type="entry name" value="Aromatic compound dioxygenase"/>
    <property type="match status" value="1"/>
</dbReference>
<dbReference type="PANTHER" id="PTHR33711:SF7">
    <property type="entry name" value="INTRADIOL RING-CLEAVAGE DIOXYGENASES DOMAIN-CONTAINING PROTEIN-RELATED"/>
    <property type="match status" value="1"/>
</dbReference>
<dbReference type="CDD" id="cd03461">
    <property type="entry name" value="1_2-HQD"/>
    <property type="match status" value="1"/>
</dbReference>
<name>A0ABX5K8G2_9BURK</name>
<evidence type="ECO:0000256" key="2">
    <source>
        <dbReference type="ARBA" id="ARBA00007825"/>
    </source>
</evidence>
<dbReference type="InterPro" id="IPR039390">
    <property type="entry name" value="1_2-HQD/HQD"/>
</dbReference>
<proteinExistence type="inferred from homology"/>
<keyword evidence="6" id="KW-0408">Iron</keyword>
<evidence type="ECO:0000256" key="5">
    <source>
        <dbReference type="ARBA" id="ARBA00023002"/>
    </source>
</evidence>
<comment type="cofactor">
    <cofactor evidence="1">
        <name>Fe(3+)</name>
        <dbReference type="ChEBI" id="CHEBI:29034"/>
    </cofactor>
</comment>
<feature type="domain" description="Intradiol ring-cleavage dioxygenases" evidence="7">
    <location>
        <begin position="129"/>
        <end position="157"/>
    </location>
</feature>
<dbReference type="Pfam" id="PF04444">
    <property type="entry name" value="Dioxygenase_N"/>
    <property type="match status" value="1"/>
</dbReference>
<keyword evidence="5" id="KW-0560">Oxidoreductase</keyword>
<evidence type="ECO:0000313" key="9">
    <source>
        <dbReference type="Proteomes" id="UP000245712"/>
    </source>
</evidence>
<dbReference type="PANTHER" id="PTHR33711">
    <property type="entry name" value="DIOXYGENASE, PUTATIVE (AFU_ORTHOLOGUE AFUA_2G02910)-RELATED"/>
    <property type="match status" value="1"/>
</dbReference>
<comment type="similarity">
    <text evidence="2">Belongs to the intradiol ring-cleavage dioxygenase family.</text>
</comment>
<dbReference type="InterPro" id="IPR000627">
    <property type="entry name" value="Intradiol_dOase_C"/>
</dbReference>
<dbReference type="Proteomes" id="UP000245712">
    <property type="component" value="Unassembled WGS sequence"/>
</dbReference>
<sequence length="295" mass="32315">MRNLNEVTITQAVTASLAGCEDARLRGVVMKLVEHLHAFARETKLTEAEWAKAIAFLTAVGHITDDKRQEFILLSDVLGLSTLVVAQSHAKPEGCTEATVFGPFYVADSPQYAQFDDIANGARGEPCFVGGQVRSLDGEPVAHASIEVWQADEEGHYDVQVPEADGTVTHRARGRLHTDADGRFAFRSILAEPYPIPHDGPVGKLLEALGRHPWRPAHLHFMIEAPGFETLITHVFRDGDRYLDSDVVFGVRSTLVAQWVRHEPGTAPDGSPVDVPFYTLDYDFVLNRAAAAVPA</sequence>
<dbReference type="InterPro" id="IPR050770">
    <property type="entry name" value="Intradiol_RC_Dioxygenase"/>
</dbReference>
<evidence type="ECO:0000259" key="7">
    <source>
        <dbReference type="PROSITE" id="PS00083"/>
    </source>
</evidence>
<comment type="caution">
    <text evidence="8">The sequence shown here is derived from an EMBL/GenBank/DDBJ whole genome shotgun (WGS) entry which is preliminary data.</text>
</comment>
<accession>A0ABX5K8G2</accession>